<dbReference type="InterPro" id="IPR047700">
    <property type="entry name" value="NrtS-like"/>
</dbReference>
<evidence type="ECO:0000313" key="2">
    <source>
        <dbReference type="Proteomes" id="UP000198773"/>
    </source>
</evidence>
<dbReference type="STRING" id="152573.SAMN04488051_101369"/>
<dbReference type="OrthoDB" id="282896at2"/>
<organism evidence="1 2">
    <name type="scientific">Alkalimonas amylolytica</name>
    <dbReference type="NCBI Taxonomy" id="152573"/>
    <lineage>
        <taxon>Bacteria</taxon>
        <taxon>Pseudomonadati</taxon>
        <taxon>Pseudomonadota</taxon>
        <taxon>Gammaproteobacteria</taxon>
        <taxon>Alkalimonas</taxon>
    </lineage>
</organism>
<sequence>MKALLKQLRHPDVCKNAIKVALVVGTLLNLINQWDAITGEAPWRFGLALLNYLVPFSVASYSAAKQRLNDLTIQRTESHDGD</sequence>
<dbReference type="EMBL" id="FNRM01000001">
    <property type="protein sequence ID" value="SEA02206.1"/>
    <property type="molecule type" value="Genomic_DNA"/>
</dbReference>
<gene>
    <name evidence="1" type="ORF">SAMN04488051_101369</name>
</gene>
<dbReference type="RefSeq" id="WP_091338574.1">
    <property type="nucleotide sequence ID" value="NZ_FNRM01000001.1"/>
</dbReference>
<reference evidence="1 2" key="1">
    <citation type="submission" date="2016-10" db="EMBL/GenBank/DDBJ databases">
        <authorList>
            <person name="de Groot N.N."/>
        </authorList>
    </citation>
    <scope>NUCLEOTIDE SEQUENCE [LARGE SCALE GENOMIC DNA]</scope>
    <source>
        <strain evidence="1 2">CGMCC 1.3430</strain>
    </source>
</reference>
<evidence type="ECO:0000313" key="1">
    <source>
        <dbReference type="EMBL" id="SEA02206.1"/>
    </source>
</evidence>
<dbReference type="Proteomes" id="UP000198773">
    <property type="component" value="Unassembled WGS sequence"/>
</dbReference>
<keyword evidence="2" id="KW-1185">Reference proteome</keyword>
<dbReference type="NCBIfam" id="NF038050">
    <property type="entry name" value="NrtS"/>
    <property type="match status" value="1"/>
</dbReference>
<accession>A0A1H3XS54</accession>
<name>A0A1H3XS54_ALKAM</name>
<dbReference type="AlphaFoldDB" id="A0A1H3XS54"/>
<proteinExistence type="predicted"/>
<protein>
    <submittedName>
        <fullName evidence="1">Uncharacterized protein</fullName>
    </submittedName>
</protein>